<keyword evidence="7 11" id="KW-1133">Transmembrane helix</keyword>
<evidence type="ECO:0000256" key="6">
    <source>
        <dbReference type="ARBA" id="ARBA00022968"/>
    </source>
</evidence>
<evidence type="ECO:0000256" key="10">
    <source>
        <dbReference type="SAM" id="MobiDB-lite"/>
    </source>
</evidence>
<keyword evidence="4" id="KW-0808">Transferase</keyword>
<keyword evidence="6" id="KW-0735">Signal-anchor</keyword>
<dbReference type="InterPro" id="IPR022751">
    <property type="entry name" value="Alpha_mannosyltransferase"/>
</dbReference>
<evidence type="ECO:0000256" key="5">
    <source>
        <dbReference type="ARBA" id="ARBA00022692"/>
    </source>
</evidence>
<evidence type="ECO:0000313" key="13">
    <source>
        <dbReference type="Proteomes" id="UP000429607"/>
    </source>
</evidence>
<comment type="similarity">
    <text evidence="2">Belongs to the MNN1/MNT family.</text>
</comment>
<dbReference type="SUPFAM" id="SSF53448">
    <property type="entry name" value="Nucleotide-diphospho-sugar transferases"/>
    <property type="match status" value="2"/>
</dbReference>
<proteinExistence type="inferred from homology"/>
<evidence type="ECO:0008006" key="14">
    <source>
        <dbReference type="Google" id="ProtNLM"/>
    </source>
</evidence>
<evidence type="ECO:0000256" key="3">
    <source>
        <dbReference type="ARBA" id="ARBA00022676"/>
    </source>
</evidence>
<gene>
    <name evidence="12" type="ORF">PR001_g19878</name>
</gene>
<dbReference type="Pfam" id="PF11051">
    <property type="entry name" value="Mannosyl_trans3"/>
    <property type="match status" value="2"/>
</dbReference>
<dbReference type="EMBL" id="QXFV01001896">
    <property type="protein sequence ID" value="KAE8996366.1"/>
    <property type="molecule type" value="Genomic_DNA"/>
</dbReference>
<keyword evidence="9" id="KW-0325">Glycoprotein</keyword>
<dbReference type="Proteomes" id="UP000429607">
    <property type="component" value="Unassembled WGS sequence"/>
</dbReference>
<reference evidence="12 13" key="1">
    <citation type="submission" date="2018-09" db="EMBL/GenBank/DDBJ databases">
        <title>Genomic investigation of the strawberry pathogen Phytophthora fragariae indicates pathogenicity is determined by transcriptional variation in three key races.</title>
        <authorList>
            <person name="Adams T.M."/>
            <person name="Armitage A.D."/>
            <person name="Sobczyk M.K."/>
            <person name="Bates H.J."/>
            <person name="Dunwell J.M."/>
            <person name="Nellist C.F."/>
            <person name="Harrison R.J."/>
        </authorList>
    </citation>
    <scope>NUCLEOTIDE SEQUENCE [LARGE SCALE GENOMIC DNA]</scope>
    <source>
        <strain evidence="12 13">SCRP249</strain>
    </source>
</reference>
<evidence type="ECO:0000256" key="4">
    <source>
        <dbReference type="ARBA" id="ARBA00022679"/>
    </source>
</evidence>
<evidence type="ECO:0000256" key="7">
    <source>
        <dbReference type="ARBA" id="ARBA00022989"/>
    </source>
</evidence>
<feature type="compositionally biased region" description="Polar residues" evidence="10">
    <location>
        <begin position="92"/>
        <end position="128"/>
    </location>
</feature>
<comment type="subcellular location">
    <subcellularLocation>
        <location evidence="1">Membrane</location>
        <topology evidence="1">Single-pass type II membrane protein</topology>
    </subcellularLocation>
</comment>
<evidence type="ECO:0000256" key="2">
    <source>
        <dbReference type="ARBA" id="ARBA00009105"/>
    </source>
</evidence>
<dbReference type="PANTHER" id="PTHR31392">
    <property type="entry name" value="ALPHA-1,3-MANNOSYLTRANSFERASE MNN1-RELATED"/>
    <property type="match status" value="1"/>
</dbReference>
<dbReference type="GO" id="GO:0016020">
    <property type="term" value="C:membrane"/>
    <property type="evidence" value="ECO:0007669"/>
    <property type="project" value="UniProtKB-SubCell"/>
</dbReference>
<dbReference type="GO" id="GO:0000033">
    <property type="term" value="F:alpha-1,3-mannosyltransferase activity"/>
    <property type="evidence" value="ECO:0007669"/>
    <property type="project" value="TreeGrafter"/>
</dbReference>
<evidence type="ECO:0000256" key="8">
    <source>
        <dbReference type="ARBA" id="ARBA00023136"/>
    </source>
</evidence>
<sequence>MAGQRGLRGPRRASPPLQKWLTRLIVFSIGMYGLVLFNYPEKHDRLSSFQHSVARQRALQGAVDRAYDTEAIQLLRINIDDDPISQKKVATISTPTSAGNHHTSNNLNESEGKQADNSTDRTSSTMSELSDWKLASTSGEMPLDSSDVEAKMRAEAEEHAHSVHLLPSGDTRKRSLKCIGWRNTGDCSPDGPREPHKDLSCYDFVPNNASGYCEVEDTKSGERFRVMRHPCNVLRTRVPFRCINAPAFARFRVQAHTALEKSSAHDFKLPNVAASAQYPRDGIVMVVYPKLVPSAFATIRALRDILHCSLPIEIWFRPDEMELAPEALEPLEHLAKNTTIGKISFHPITDPTAKRFVAKIYAIYHSVFDRVLFLDADNVPVRDPSFLFDSPEFVQNGAVFWPDFWHPTSTMFGLHSKSLLWELLDMPFVDMFEQESGQLVVDRRRHAAPLELVMFYATHNPNFLVHYRLAWGDKDLFRLAWLKLNATFHMIETPPAMAGVVTNSSAFCGMTMVQHDVQGEVLFLHRNKHKLTGTKTADISDEDEAESDHEVDSSSIEFDHVVQDLEVDAYPDSAIWRHMMSFDRNSSRDDYVVQAFTTSLDFTNKQKCFGRRSLSKSPQFRVRAFADFTFDGLETELRHFAKEAAEKLRARLLLLIAVGIASILASTVYFNSRLVENPSIGLSDSFDAFRSRTYNLRAQSGDDAVNAGNFVRPLHPISSIYQRGANFDWGVSRQHGVMVCMHDGVLDMGLSLIRELRCLGNQELIQVYHCGGDELSKRSVDLMLSLDNRVELVDVCSDLSSRGVISPQMAAKFRSWWIKPLAMYHTDVRHVMLLDVDDMVMKDPAVLRTLDGYVQTGTTFFYDRVLRKRKFLNGKDGGKFYLRKLLREFDYKKFNVSVGVAPSDHVRDSFALKGKSCHEMDSSMVLIDKERAGKTVMEIMLWFITEERFRFTCQIFVGGQAFELAHVPYFFSPWGVSVVNSVPNEDMQKHQDALCGSILQFLPVDNNESEVLYVNGKALIDPYPQGVAYLGKAKPNNLFNMVPTHMTPRQRRREVNLTAHPHEKINIECLVGMGSTPLPDAFSHNLLRRRLHFLGVAMDVIGSLQRCETYDQEGIFHF</sequence>
<feature type="region of interest" description="Disordered" evidence="10">
    <location>
        <begin position="92"/>
        <end position="167"/>
    </location>
</feature>
<name>A0A6A3JMB1_9STRA</name>
<feature type="compositionally biased region" description="Basic and acidic residues" evidence="10">
    <location>
        <begin position="148"/>
        <end position="161"/>
    </location>
</feature>
<organism evidence="12 13">
    <name type="scientific">Phytophthora rubi</name>
    <dbReference type="NCBI Taxonomy" id="129364"/>
    <lineage>
        <taxon>Eukaryota</taxon>
        <taxon>Sar</taxon>
        <taxon>Stramenopiles</taxon>
        <taxon>Oomycota</taxon>
        <taxon>Peronosporomycetes</taxon>
        <taxon>Peronosporales</taxon>
        <taxon>Peronosporaceae</taxon>
        <taxon>Phytophthora</taxon>
    </lineage>
</organism>
<keyword evidence="5 11" id="KW-0812">Transmembrane</keyword>
<keyword evidence="8 11" id="KW-0472">Membrane</keyword>
<evidence type="ECO:0000256" key="11">
    <source>
        <dbReference type="SAM" id="Phobius"/>
    </source>
</evidence>
<feature type="transmembrane region" description="Helical" evidence="11">
    <location>
        <begin position="20"/>
        <end position="39"/>
    </location>
</feature>
<evidence type="ECO:0000313" key="12">
    <source>
        <dbReference type="EMBL" id="KAE8996366.1"/>
    </source>
</evidence>
<keyword evidence="3" id="KW-0328">Glycosyltransferase</keyword>
<dbReference type="GO" id="GO:0006493">
    <property type="term" value="P:protein O-linked glycosylation"/>
    <property type="evidence" value="ECO:0007669"/>
    <property type="project" value="TreeGrafter"/>
</dbReference>
<dbReference type="PANTHER" id="PTHR31392:SF1">
    <property type="entry name" value="ALPHA-1,3-MANNOSYLTRANSFERASE MNN1-RELATED"/>
    <property type="match status" value="1"/>
</dbReference>
<dbReference type="AlphaFoldDB" id="A0A6A3JMB1"/>
<dbReference type="GO" id="GO:0005794">
    <property type="term" value="C:Golgi apparatus"/>
    <property type="evidence" value="ECO:0007669"/>
    <property type="project" value="TreeGrafter"/>
</dbReference>
<comment type="caution">
    <text evidence="12">The sequence shown here is derived from an EMBL/GenBank/DDBJ whole genome shotgun (WGS) entry which is preliminary data.</text>
</comment>
<dbReference type="InterPro" id="IPR029044">
    <property type="entry name" value="Nucleotide-diphossugar_trans"/>
</dbReference>
<evidence type="ECO:0000256" key="9">
    <source>
        <dbReference type="ARBA" id="ARBA00023180"/>
    </source>
</evidence>
<accession>A0A6A3JMB1</accession>
<dbReference type="Gene3D" id="3.90.550.10">
    <property type="entry name" value="Spore Coat Polysaccharide Biosynthesis Protein SpsA, Chain A"/>
    <property type="match status" value="1"/>
</dbReference>
<evidence type="ECO:0000256" key="1">
    <source>
        <dbReference type="ARBA" id="ARBA00004606"/>
    </source>
</evidence>
<protein>
    <recommendedName>
        <fullName evidence="14">Nucleotide-diphospho-sugar transferase</fullName>
    </recommendedName>
</protein>